<reference evidence="1" key="1">
    <citation type="submission" date="2013-03" db="EMBL/GenBank/DDBJ databases">
        <authorList>
            <person name="Aslett M."/>
        </authorList>
    </citation>
    <scope>NUCLEOTIDE SEQUENCE [LARGE SCALE GENOMIC DNA]</scope>
    <source>
        <strain evidence="1">ISE/inbred ISE</strain>
    </source>
</reference>
<comment type="caution">
    <text evidence="1">The sequence shown here is derived from an EMBL/GenBank/DDBJ whole genome shotgun (WGS) entry which is preliminary data.</text>
</comment>
<sequence length="78" mass="8340">MTQKDLEKSCGASKNPASVTNIKREVKLEDIIVEDGAFSWSTFANIVKPQLAAMEPKARCAAAKQFSALLQADPSAAT</sequence>
<proteinExistence type="predicted"/>
<reference evidence="1" key="2">
    <citation type="submission" date="2013-05" db="EMBL/GenBank/DDBJ databases">
        <title>The genome and transcriptome of Haemonchus contortus: a key model parasite for drug and vaccine discovery.</title>
        <authorList>
            <person name="Laing R."/>
            <person name="Kikuchi T."/>
            <person name="Martinelli A."/>
            <person name="Tsai I.J."/>
            <person name="Beech R.N."/>
            <person name="Redman E."/>
            <person name="Holroyd N."/>
            <person name="Bartley D.J."/>
            <person name="Beasley H."/>
            <person name="Britton C."/>
            <person name="Curran D."/>
            <person name="Devaney E."/>
            <person name="Gilabert A."/>
            <person name="Jackson F."/>
            <person name="Hunt M."/>
            <person name="Johnston S."/>
            <person name="Kryukov I."/>
            <person name="Li K."/>
            <person name="Morrison A.A."/>
            <person name="Reid A.J."/>
            <person name="Sargison N."/>
            <person name="Saunders G."/>
            <person name="Wasmuth J.D."/>
            <person name="Wolstenholme A."/>
            <person name="Berriman M."/>
            <person name="Gilleard J.S."/>
            <person name="Cotton J.A."/>
        </authorList>
    </citation>
    <scope>NUCLEOTIDE SEQUENCE [LARGE SCALE GENOMIC DNA]</scope>
    <source>
        <strain evidence="1">ISE/inbred ISE</strain>
    </source>
</reference>
<gene>
    <name evidence="1" type="ORF">HCOI_00810900</name>
</gene>
<organism evidence="1">
    <name type="scientific">Haemonchus contortus</name>
    <name type="common">Barber pole worm</name>
    <dbReference type="NCBI Taxonomy" id="6289"/>
    <lineage>
        <taxon>Eukaryota</taxon>
        <taxon>Metazoa</taxon>
        <taxon>Ecdysozoa</taxon>
        <taxon>Nematoda</taxon>
        <taxon>Chromadorea</taxon>
        <taxon>Rhabditida</taxon>
        <taxon>Rhabditina</taxon>
        <taxon>Rhabditomorpha</taxon>
        <taxon>Strongyloidea</taxon>
        <taxon>Trichostrongylidae</taxon>
        <taxon>Haemonchus</taxon>
    </lineage>
</organism>
<evidence type="ECO:0000313" key="1">
    <source>
        <dbReference type="EMBL" id="CDL94298.1"/>
    </source>
</evidence>
<name>W6NAH2_HAECO</name>
<accession>W6NAH2</accession>
<dbReference type="AlphaFoldDB" id="W6NAH2"/>
<protein>
    <submittedName>
        <fullName evidence="1">Uncharacterized protein</fullName>
    </submittedName>
</protein>
<dbReference type="EMBL" id="CAVP010057933">
    <property type="protein sequence ID" value="CDL94298.1"/>
    <property type="molecule type" value="Genomic_DNA"/>
</dbReference>